<comment type="caution">
    <text evidence="10">The sequence shown here is derived from an EMBL/GenBank/DDBJ whole genome shotgun (WGS) entry which is preliminary data.</text>
</comment>
<dbReference type="GO" id="GO:0015288">
    <property type="term" value="F:porin activity"/>
    <property type="evidence" value="ECO:0007669"/>
    <property type="project" value="TreeGrafter"/>
</dbReference>
<organism evidence="10 11">
    <name type="scientific">Gemmobacter lanyuensis</name>
    <dbReference type="NCBI Taxonomy" id="1054497"/>
    <lineage>
        <taxon>Bacteria</taxon>
        <taxon>Pseudomonadati</taxon>
        <taxon>Pseudomonadota</taxon>
        <taxon>Alphaproteobacteria</taxon>
        <taxon>Rhodobacterales</taxon>
        <taxon>Paracoccaceae</taxon>
        <taxon>Gemmobacter</taxon>
    </lineage>
</organism>
<evidence type="ECO:0000256" key="4">
    <source>
        <dbReference type="ARBA" id="ARBA00022452"/>
    </source>
</evidence>
<keyword evidence="11" id="KW-1185">Reference proteome</keyword>
<keyword evidence="3" id="KW-0813">Transport</keyword>
<evidence type="ECO:0000256" key="8">
    <source>
        <dbReference type="SAM" id="Coils"/>
    </source>
</evidence>
<comment type="similarity">
    <text evidence="2">Belongs to the outer membrane factor (OMF) (TC 1.B.17) family.</text>
</comment>
<evidence type="ECO:0000256" key="5">
    <source>
        <dbReference type="ARBA" id="ARBA00022692"/>
    </source>
</evidence>
<dbReference type="InterPro" id="IPR003423">
    <property type="entry name" value="OMP_efflux"/>
</dbReference>
<evidence type="ECO:0000256" key="1">
    <source>
        <dbReference type="ARBA" id="ARBA00004442"/>
    </source>
</evidence>
<name>A0A918IN62_9RHOB</name>
<keyword evidence="5" id="KW-0812">Transmembrane</keyword>
<evidence type="ECO:0000256" key="7">
    <source>
        <dbReference type="ARBA" id="ARBA00023237"/>
    </source>
</evidence>
<evidence type="ECO:0000313" key="11">
    <source>
        <dbReference type="Proteomes" id="UP000628984"/>
    </source>
</evidence>
<dbReference type="GO" id="GO:0015562">
    <property type="term" value="F:efflux transmembrane transporter activity"/>
    <property type="evidence" value="ECO:0007669"/>
    <property type="project" value="InterPro"/>
</dbReference>
<keyword evidence="7" id="KW-0998">Cell outer membrane</keyword>
<dbReference type="PANTHER" id="PTHR30026:SF22">
    <property type="entry name" value="OUTER MEMBRANE EFFLUX PROTEIN"/>
    <property type="match status" value="1"/>
</dbReference>
<dbReference type="RefSeq" id="WP_189632528.1">
    <property type="nucleotide sequence ID" value="NZ_BMYQ01000001.1"/>
</dbReference>
<dbReference type="Gene3D" id="1.20.1600.10">
    <property type="entry name" value="Outer membrane efflux proteins (OEP)"/>
    <property type="match status" value="1"/>
</dbReference>
<dbReference type="AlphaFoldDB" id="A0A918IN62"/>
<feature type="chain" id="PRO_5038008182" evidence="9">
    <location>
        <begin position="26"/>
        <end position="469"/>
    </location>
</feature>
<evidence type="ECO:0000256" key="9">
    <source>
        <dbReference type="SAM" id="SignalP"/>
    </source>
</evidence>
<dbReference type="GO" id="GO:1990281">
    <property type="term" value="C:efflux pump complex"/>
    <property type="evidence" value="ECO:0007669"/>
    <property type="project" value="TreeGrafter"/>
</dbReference>
<dbReference type="EMBL" id="BMYQ01000001">
    <property type="protein sequence ID" value="GGW23527.1"/>
    <property type="molecule type" value="Genomic_DNA"/>
</dbReference>
<evidence type="ECO:0000256" key="2">
    <source>
        <dbReference type="ARBA" id="ARBA00007613"/>
    </source>
</evidence>
<reference evidence="10" key="2">
    <citation type="submission" date="2020-09" db="EMBL/GenBank/DDBJ databases">
        <authorList>
            <person name="Sun Q."/>
            <person name="Kim S."/>
        </authorList>
    </citation>
    <scope>NUCLEOTIDE SEQUENCE</scope>
    <source>
        <strain evidence="10">KCTC 23714</strain>
    </source>
</reference>
<evidence type="ECO:0000256" key="6">
    <source>
        <dbReference type="ARBA" id="ARBA00023136"/>
    </source>
</evidence>
<reference evidence="10" key="1">
    <citation type="journal article" date="2014" name="Int. J. Syst. Evol. Microbiol.">
        <title>Complete genome sequence of Corynebacterium casei LMG S-19264T (=DSM 44701T), isolated from a smear-ripened cheese.</title>
        <authorList>
            <consortium name="US DOE Joint Genome Institute (JGI-PGF)"/>
            <person name="Walter F."/>
            <person name="Albersmeier A."/>
            <person name="Kalinowski J."/>
            <person name="Ruckert C."/>
        </authorList>
    </citation>
    <scope>NUCLEOTIDE SEQUENCE</scope>
    <source>
        <strain evidence="10">KCTC 23714</strain>
    </source>
</reference>
<dbReference type="InterPro" id="IPR010130">
    <property type="entry name" value="T1SS_OMP_TolC"/>
</dbReference>
<dbReference type="PANTHER" id="PTHR30026">
    <property type="entry name" value="OUTER MEMBRANE PROTEIN TOLC"/>
    <property type="match status" value="1"/>
</dbReference>
<dbReference type="Proteomes" id="UP000628984">
    <property type="component" value="Unassembled WGS sequence"/>
</dbReference>
<accession>A0A918IN62</accession>
<comment type="subcellular location">
    <subcellularLocation>
        <location evidence="1">Cell outer membrane</location>
    </subcellularLocation>
</comment>
<protein>
    <submittedName>
        <fullName evidence="10">Transporter</fullName>
    </submittedName>
</protein>
<feature type="coiled-coil region" evidence="8">
    <location>
        <begin position="359"/>
        <end position="408"/>
    </location>
</feature>
<evidence type="ECO:0000256" key="3">
    <source>
        <dbReference type="ARBA" id="ARBA00022448"/>
    </source>
</evidence>
<keyword evidence="4" id="KW-1134">Transmembrane beta strand</keyword>
<keyword evidence="8" id="KW-0175">Coiled coil</keyword>
<dbReference type="InterPro" id="IPR051906">
    <property type="entry name" value="TolC-like"/>
</dbReference>
<keyword evidence="6" id="KW-0472">Membrane</keyword>
<dbReference type="GO" id="GO:0009279">
    <property type="term" value="C:cell outer membrane"/>
    <property type="evidence" value="ECO:0007669"/>
    <property type="project" value="UniProtKB-SubCell"/>
</dbReference>
<gene>
    <name evidence="10" type="ORF">GCM10011452_08340</name>
</gene>
<keyword evidence="9" id="KW-0732">Signal</keyword>
<dbReference type="NCBIfam" id="TIGR01844">
    <property type="entry name" value="type_I_sec_TolC"/>
    <property type="match status" value="1"/>
</dbReference>
<feature type="signal peptide" evidence="9">
    <location>
        <begin position="1"/>
        <end position="25"/>
    </location>
</feature>
<dbReference type="SUPFAM" id="SSF56954">
    <property type="entry name" value="Outer membrane efflux proteins (OEP)"/>
    <property type="match status" value="1"/>
</dbReference>
<sequence>MFGLKRWMAGTAAVAVMAFAPQAQAETLGDALVSAYKTSHLLEQNRALLAVADEGVAQNIAALRPVINFIAEYGKTRTLADPTALTDLTGRESFREQATVSLAIELTLLDFGRSKARTEAAKEAVLATRAGLVGVEQDVLLKAVQAYVNVRLTLEIQNLRQNYVNVISEELRATKDRFDVGEVTRTDVALAEATLAEARAALAAAEGDVLVAREAYKAAVGHYPAVLSAPPKAPSLPGSLDAALSVARREHPSIIAQQHTVKAADLNIELAKANMRPTVGVSGTLGASGGAGSNLDYNSQTLGLSMSQTLYAGGRLSSQLRQAQMQREAERAALHQTAVTIEQNLGNAWAQLDVSAAQIDANNRQIEAARVAFEGLREEAKLGARTTLEVLDAEQDVLNARAARVQSEAERYFAVYQVLATMGKLTAKDLNLGIPTYDVTGYYNFVKDAPVVSFQGEQLDRVLKSLGKN</sequence>
<evidence type="ECO:0000313" key="10">
    <source>
        <dbReference type="EMBL" id="GGW23527.1"/>
    </source>
</evidence>
<proteinExistence type="inferred from homology"/>
<feature type="coiled-coil region" evidence="8">
    <location>
        <begin position="149"/>
        <end position="208"/>
    </location>
</feature>
<dbReference type="Pfam" id="PF02321">
    <property type="entry name" value="OEP"/>
    <property type="match status" value="2"/>
</dbReference>